<sequence>MRGEKRGTTIVESVPSMSSSSAARDASPCPSLPWSTARSRATPSPPLPPSASTRRRRGMRDNPRFPRRLLHGSIASKQGPARVYVPLRERRSYRILESAVATTRRSLASMTDSNTSHTPNNAPGQLSEAGV</sequence>
<evidence type="ECO:0000313" key="2">
    <source>
        <dbReference type="EMBL" id="KAK4027999.1"/>
    </source>
</evidence>
<feature type="region of interest" description="Disordered" evidence="1">
    <location>
        <begin position="103"/>
        <end position="131"/>
    </location>
</feature>
<protein>
    <submittedName>
        <fullName evidence="2">Uncharacterized protein</fullName>
    </submittedName>
</protein>
<comment type="caution">
    <text evidence="2">The sequence shown here is derived from an EMBL/GenBank/DDBJ whole genome shotgun (WGS) entry which is preliminary data.</text>
</comment>
<feature type="compositionally biased region" description="Polar residues" evidence="1">
    <location>
        <begin position="103"/>
        <end position="124"/>
    </location>
</feature>
<name>A0ABR0ASA9_9CRUS</name>
<keyword evidence="3" id="KW-1185">Reference proteome</keyword>
<evidence type="ECO:0000256" key="1">
    <source>
        <dbReference type="SAM" id="MobiDB-lite"/>
    </source>
</evidence>
<proteinExistence type="predicted"/>
<evidence type="ECO:0000313" key="3">
    <source>
        <dbReference type="Proteomes" id="UP001234178"/>
    </source>
</evidence>
<organism evidence="2 3">
    <name type="scientific">Daphnia magna</name>
    <dbReference type="NCBI Taxonomy" id="35525"/>
    <lineage>
        <taxon>Eukaryota</taxon>
        <taxon>Metazoa</taxon>
        <taxon>Ecdysozoa</taxon>
        <taxon>Arthropoda</taxon>
        <taxon>Crustacea</taxon>
        <taxon>Branchiopoda</taxon>
        <taxon>Diplostraca</taxon>
        <taxon>Cladocera</taxon>
        <taxon>Anomopoda</taxon>
        <taxon>Daphniidae</taxon>
        <taxon>Daphnia</taxon>
    </lineage>
</organism>
<reference evidence="2 3" key="1">
    <citation type="journal article" date="2023" name="Nucleic Acids Res.">
        <title>The hologenome of Daphnia magna reveals possible DNA methylation and microbiome-mediated evolution of the host genome.</title>
        <authorList>
            <person name="Chaturvedi A."/>
            <person name="Li X."/>
            <person name="Dhandapani V."/>
            <person name="Marshall H."/>
            <person name="Kissane S."/>
            <person name="Cuenca-Cambronero M."/>
            <person name="Asole G."/>
            <person name="Calvet F."/>
            <person name="Ruiz-Romero M."/>
            <person name="Marangio P."/>
            <person name="Guigo R."/>
            <person name="Rago D."/>
            <person name="Mirbahai L."/>
            <person name="Eastwood N."/>
            <person name="Colbourne J.K."/>
            <person name="Zhou J."/>
            <person name="Mallon E."/>
            <person name="Orsini L."/>
        </authorList>
    </citation>
    <scope>NUCLEOTIDE SEQUENCE [LARGE SCALE GENOMIC DNA]</scope>
    <source>
        <strain evidence="2">LRV0_1</strain>
    </source>
</reference>
<gene>
    <name evidence="2" type="ORF">OUZ56_017162</name>
</gene>
<feature type="region of interest" description="Disordered" evidence="1">
    <location>
        <begin position="1"/>
        <end position="79"/>
    </location>
</feature>
<dbReference type="Proteomes" id="UP001234178">
    <property type="component" value="Unassembled WGS sequence"/>
</dbReference>
<accession>A0ABR0ASA9</accession>
<feature type="compositionally biased region" description="Low complexity" evidence="1">
    <location>
        <begin position="13"/>
        <end position="29"/>
    </location>
</feature>
<dbReference type="EMBL" id="JAOYFB010000038">
    <property type="protein sequence ID" value="KAK4027999.1"/>
    <property type="molecule type" value="Genomic_DNA"/>
</dbReference>